<comment type="caution">
    <text evidence="3">The sequence shown here is derived from an EMBL/GenBank/DDBJ whole genome shotgun (WGS) entry which is preliminary data.</text>
</comment>
<dbReference type="Proteomes" id="UP000239089">
    <property type="component" value="Unassembled WGS sequence"/>
</dbReference>
<evidence type="ECO:0000313" key="3">
    <source>
        <dbReference type="EMBL" id="PPQ28365.1"/>
    </source>
</evidence>
<dbReference type="Pfam" id="PF01757">
    <property type="entry name" value="Acyl_transf_3"/>
    <property type="match status" value="1"/>
</dbReference>
<evidence type="ECO:0000259" key="1">
    <source>
        <dbReference type="Pfam" id="PF01757"/>
    </source>
</evidence>
<evidence type="ECO:0000313" key="4">
    <source>
        <dbReference type="Proteomes" id="UP000239089"/>
    </source>
</evidence>
<gene>
    <name evidence="3" type="ORF">CCR94_17975</name>
</gene>
<proteinExistence type="predicted"/>
<dbReference type="PANTHER" id="PTHR23028:SF53">
    <property type="entry name" value="ACYL_TRANSF_3 DOMAIN-CONTAINING PROTEIN"/>
    <property type="match status" value="1"/>
</dbReference>
<feature type="domain" description="SGNH" evidence="2">
    <location>
        <begin position="398"/>
        <end position="622"/>
    </location>
</feature>
<dbReference type="InterPro" id="IPR050879">
    <property type="entry name" value="Acyltransferase_3"/>
</dbReference>
<dbReference type="InterPro" id="IPR002656">
    <property type="entry name" value="Acyl_transf_3_dom"/>
</dbReference>
<dbReference type="PANTHER" id="PTHR23028">
    <property type="entry name" value="ACETYLTRANSFERASE"/>
    <property type="match status" value="1"/>
</dbReference>
<sequence length="656" mass="72081">MRGVAVLLVLLYHCTFPLCAGGYVGVDVFFVISGYLITRLLLHDLDSEAFSLKAFYIRRLRRLYPATVATTALTVVAGVIILSPPHLKELGSSSIATLLSVSNFYFSSAGGYFATAAKLKPLLHTWSLGVEEQFYLVWPLSFWLIYRIRLFRRFSFVLIGAACVCGLLLSQFWIGRNPAQAYFLLPFRAHQLLIGALAVEVERRLRPIDASAAQWLSGLGLAALVVCAVLFDESTPFPGFASAAPALATFLVVVAGSAHAVNRLLILPLLTWVGRLSYSIYLAHWPIVVYARYLHGDQFETIEKWLLLVASIAAGALLHYGVEKPWRLGAGERRWREAAGVGLAGFTAIALTGVLVMTNGWPQRMALAPEKRDYAEEVEFAFLRGYRDGVLKEGTAESGRKVLIFGDSMMQNYVPALMGIPQFRAADVTVVTRGGCVLGWGALRIVNHGVDRECRLFRDTIFHGKSRYDVVVWAQNWAGYGGTLFVERGSGVAPATGDGVALWREIIDGTLAQLTRRSGKVVMIGPPLTIEGIPETLDRIGPITDTRQITAALTQLREVRAGERDRLQDSLRQIAGDALLIDPRAIVCPTGSCRLHDDRTSYFLDSNHFTAAMTPVIAPLLQQQVAPALLVLSVRGFEDRTRRVSAGSAESWSSQR</sequence>
<reference evidence="3 4" key="1">
    <citation type="journal article" date="2018" name="Arch. Microbiol.">
        <title>New insights into the metabolic potential of the phototrophic purple bacterium Rhodopila globiformis DSM 161(T) from its draft genome sequence and evidence for a vanadium-dependent nitrogenase.</title>
        <authorList>
            <person name="Imhoff J.F."/>
            <person name="Rahn T."/>
            <person name="Kunzel S."/>
            <person name="Neulinger S.C."/>
        </authorList>
    </citation>
    <scope>NUCLEOTIDE SEQUENCE [LARGE SCALE GENOMIC DNA]</scope>
    <source>
        <strain evidence="3 4">DSM 16996</strain>
    </source>
</reference>
<dbReference type="InterPro" id="IPR043968">
    <property type="entry name" value="SGNH"/>
</dbReference>
<dbReference type="Pfam" id="PF19040">
    <property type="entry name" value="SGNH"/>
    <property type="match status" value="1"/>
</dbReference>
<dbReference type="GO" id="GO:0016747">
    <property type="term" value="F:acyltransferase activity, transferring groups other than amino-acyl groups"/>
    <property type="evidence" value="ECO:0007669"/>
    <property type="project" value="InterPro"/>
</dbReference>
<keyword evidence="4" id="KW-1185">Reference proteome</keyword>
<protein>
    <recommendedName>
        <fullName evidence="5">Acyltransferase</fullName>
    </recommendedName>
</protein>
<dbReference type="GO" id="GO:0009103">
    <property type="term" value="P:lipopolysaccharide biosynthetic process"/>
    <property type="evidence" value="ECO:0007669"/>
    <property type="project" value="TreeGrafter"/>
</dbReference>
<dbReference type="EMBL" id="NHSJ01000111">
    <property type="protein sequence ID" value="PPQ28365.1"/>
    <property type="molecule type" value="Genomic_DNA"/>
</dbReference>
<dbReference type="GO" id="GO:0016020">
    <property type="term" value="C:membrane"/>
    <property type="evidence" value="ECO:0007669"/>
    <property type="project" value="TreeGrafter"/>
</dbReference>
<feature type="domain" description="Acyltransferase 3" evidence="1">
    <location>
        <begin position="1"/>
        <end position="318"/>
    </location>
</feature>
<evidence type="ECO:0000259" key="2">
    <source>
        <dbReference type="Pfam" id="PF19040"/>
    </source>
</evidence>
<evidence type="ECO:0008006" key="5">
    <source>
        <dbReference type="Google" id="ProtNLM"/>
    </source>
</evidence>
<dbReference type="AlphaFoldDB" id="A0A2S6N167"/>
<name>A0A2S6N167_9HYPH</name>
<organism evidence="3 4">
    <name type="scientific">Rhodoblastus sphagnicola</name>
    <dbReference type="NCBI Taxonomy" id="333368"/>
    <lineage>
        <taxon>Bacteria</taxon>
        <taxon>Pseudomonadati</taxon>
        <taxon>Pseudomonadota</taxon>
        <taxon>Alphaproteobacteria</taxon>
        <taxon>Hyphomicrobiales</taxon>
        <taxon>Rhodoblastaceae</taxon>
        <taxon>Rhodoblastus</taxon>
    </lineage>
</organism>
<dbReference type="OrthoDB" id="9796461at2"/>
<accession>A0A2S6N167</accession>